<keyword evidence="3" id="KW-1185">Reference proteome</keyword>
<organism evidence="2 3">
    <name type="scientific">Punica granatum</name>
    <name type="common">Pomegranate</name>
    <dbReference type="NCBI Taxonomy" id="22663"/>
    <lineage>
        <taxon>Eukaryota</taxon>
        <taxon>Viridiplantae</taxon>
        <taxon>Streptophyta</taxon>
        <taxon>Embryophyta</taxon>
        <taxon>Tracheophyta</taxon>
        <taxon>Spermatophyta</taxon>
        <taxon>Magnoliopsida</taxon>
        <taxon>eudicotyledons</taxon>
        <taxon>Gunneridae</taxon>
        <taxon>Pentapetalae</taxon>
        <taxon>rosids</taxon>
        <taxon>malvids</taxon>
        <taxon>Myrtales</taxon>
        <taxon>Lythraceae</taxon>
        <taxon>Punica</taxon>
    </lineage>
</organism>
<name>A0A2I0JH87_PUNGR</name>
<reference evidence="2 3" key="1">
    <citation type="submission" date="2017-11" db="EMBL/GenBank/DDBJ databases">
        <title>De-novo sequencing of pomegranate (Punica granatum L.) genome.</title>
        <authorList>
            <person name="Akparov Z."/>
            <person name="Amiraslanov A."/>
            <person name="Hajiyeva S."/>
            <person name="Abbasov M."/>
            <person name="Kaur K."/>
            <person name="Hamwieh A."/>
            <person name="Solovyev V."/>
            <person name="Salamov A."/>
            <person name="Braich B."/>
            <person name="Kosarev P."/>
            <person name="Mahmoud A."/>
            <person name="Hajiyev E."/>
            <person name="Babayeva S."/>
            <person name="Izzatullayeva V."/>
            <person name="Mammadov A."/>
            <person name="Mammadov A."/>
            <person name="Sharifova S."/>
            <person name="Ojaghi J."/>
            <person name="Eynullazada K."/>
            <person name="Bayramov B."/>
            <person name="Abdulazimova A."/>
            <person name="Shahmuradov I."/>
        </authorList>
    </citation>
    <scope>NUCLEOTIDE SEQUENCE [LARGE SCALE GENOMIC DNA]</scope>
    <source>
        <strain evidence="3">cv. AG2017</strain>
        <tissue evidence="2">Leaf</tissue>
    </source>
</reference>
<proteinExistence type="predicted"/>
<comment type="caution">
    <text evidence="2">The sequence shown here is derived from an EMBL/GenBank/DDBJ whole genome shotgun (WGS) entry which is preliminary data.</text>
</comment>
<dbReference type="Proteomes" id="UP000233551">
    <property type="component" value="Unassembled WGS sequence"/>
</dbReference>
<protein>
    <submittedName>
        <fullName evidence="2">Uncharacterized protein</fullName>
    </submittedName>
</protein>
<evidence type="ECO:0000313" key="3">
    <source>
        <dbReference type="Proteomes" id="UP000233551"/>
    </source>
</evidence>
<feature type="region of interest" description="Disordered" evidence="1">
    <location>
        <begin position="37"/>
        <end position="79"/>
    </location>
</feature>
<gene>
    <name evidence="2" type="ORF">CRG98_024658</name>
</gene>
<evidence type="ECO:0000256" key="1">
    <source>
        <dbReference type="SAM" id="MobiDB-lite"/>
    </source>
</evidence>
<dbReference type="AlphaFoldDB" id="A0A2I0JH87"/>
<evidence type="ECO:0000313" key="2">
    <source>
        <dbReference type="EMBL" id="PKI54986.1"/>
    </source>
</evidence>
<feature type="compositionally biased region" description="Basic and acidic residues" evidence="1">
    <location>
        <begin position="39"/>
        <end position="57"/>
    </location>
</feature>
<accession>A0A2I0JH87</accession>
<dbReference type="EMBL" id="PGOL01001733">
    <property type="protein sequence ID" value="PKI54986.1"/>
    <property type="molecule type" value="Genomic_DNA"/>
</dbReference>
<sequence length="114" mass="12624">MGADRAGLGRRTLSRGRRWAVRVAERRAEGRWLSWTSDGKLREPRGGKRESELRDGARPGVNSEVASVGESVRSREKKSKFELSRARVDELWVVDCGRAEGVPVWGRAGSFGTG</sequence>